<name>A0A4V4HLE0_9ACTN</name>
<sequence length="371" mass="37502">MTALRCIRLLLAINLAAALAVLGPSPSATAAGRVTLTNSAGAAVIDATYATTLTVEGRGFQSVRGSSGGVYVFFGTVSGRWQPSQGGDSGEDYLYVPDSRSSANQGYQRFLAFTPGTSGASGSIKQDGSFSTTITVPGATFKAVGLNGRARTVDCRKVRCGVITIGAKGVHNGNNETFTPVQVGDLHDGSSPSADPSSGTTDAAPATVGDAVESAPQVKGPRLLEVDRTAAHTGRVMPFRASGLPAGSQVSAVLDDGVAAAGPFLVGADGAVAGVLTLPADLDAGTHELRIYGPASLDAKPVTVRFAVAVDEDAGSPPATAAEGEDSEVPWGPIVFGVSAVLFLAILARTVVSVTRRRRAPRGAAAPPEQS</sequence>
<protein>
    <submittedName>
        <fullName evidence="4">Uncharacterized protein</fullName>
    </submittedName>
</protein>
<keyword evidence="2" id="KW-0472">Membrane</keyword>
<keyword evidence="5" id="KW-1185">Reference proteome</keyword>
<dbReference type="OrthoDB" id="4775562at2"/>
<dbReference type="EMBL" id="STGW01000002">
    <property type="protein sequence ID" value="THV17926.1"/>
    <property type="molecule type" value="Genomic_DNA"/>
</dbReference>
<keyword evidence="2" id="KW-1133">Transmembrane helix</keyword>
<proteinExistence type="predicted"/>
<evidence type="ECO:0000256" key="1">
    <source>
        <dbReference type="SAM" id="MobiDB-lite"/>
    </source>
</evidence>
<evidence type="ECO:0000256" key="2">
    <source>
        <dbReference type="SAM" id="Phobius"/>
    </source>
</evidence>
<feature type="chain" id="PRO_5020451160" evidence="3">
    <location>
        <begin position="31"/>
        <end position="371"/>
    </location>
</feature>
<dbReference type="Proteomes" id="UP000307087">
    <property type="component" value="Unassembled WGS sequence"/>
</dbReference>
<keyword evidence="2" id="KW-0812">Transmembrane</keyword>
<gene>
    <name evidence="4" type="ORF">E9934_05590</name>
</gene>
<accession>A0A4V4HLE0</accession>
<feature type="compositionally biased region" description="Low complexity" evidence="1">
    <location>
        <begin position="189"/>
        <end position="201"/>
    </location>
</feature>
<feature type="region of interest" description="Disordered" evidence="1">
    <location>
        <begin position="181"/>
        <end position="217"/>
    </location>
</feature>
<feature type="transmembrane region" description="Helical" evidence="2">
    <location>
        <begin position="331"/>
        <end position="352"/>
    </location>
</feature>
<feature type="signal peptide" evidence="3">
    <location>
        <begin position="1"/>
        <end position="30"/>
    </location>
</feature>
<dbReference type="Gene3D" id="2.60.40.230">
    <property type="entry name" value="Neocarzinostatin-like"/>
    <property type="match status" value="1"/>
</dbReference>
<comment type="caution">
    <text evidence="4">The sequence shown here is derived from an EMBL/GenBank/DDBJ whole genome shotgun (WGS) entry which is preliminary data.</text>
</comment>
<evidence type="ECO:0000313" key="4">
    <source>
        <dbReference type="EMBL" id="THV17926.1"/>
    </source>
</evidence>
<evidence type="ECO:0000256" key="3">
    <source>
        <dbReference type="SAM" id="SignalP"/>
    </source>
</evidence>
<dbReference type="RefSeq" id="WP_136561861.1">
    <property type="nucleotide sequence ID" value="NZ_BAABLS010000001.1"/>
</dbReference>
<dbReference type="AlphaFoldDB" id="A0A4V4HLE0"/>
<evidence type="ECO:0000313" key="5">
    <source>
        <dbReference type="Proteomes" id="UP000307087"/>
    </source>
</evidence>
<organism evidence="4 5">
    <name type="scientific">Nocardioides caeni</name>
    <dbReference type="NCBI Taxonomy" id="574700"/>
    <lineage>
        <taxon>Bacteria</taxon>
        <taxon>Bacillati</taxon>
        <taxon>Actinomycetota</taxon>
        <taxon>Actinomycetes</taxon>
        <taxon>Propionibacteriales</taxon>
        <taxon>Nocardioidaceae</taxon>
        <taxon>Nocardioides</taxon>
    </lineage>
</organism>
<keyword evidence="3" id="KW-0732">Signal</keyword>
<reference evidence="4 5" key="1">
    <citation type="journal article" date="2009" name="Int. J. Syst. Evol. Microbiol.">
        <title>Nocardioides caeni sp. nov., isolated from wastewater.</title>
        <authorList>
            <person name="Yoon J.H."/>
            <person name="Kang S.J."/>
            <person name="Park S."/>
            <person name="Kim W."/>
            <person name="Oh T.K."/>
        </authorList>
    </citation>
    <scope>NUCLEOTIDE SEQUENCE [LARGE SCALE GENOMIC DNA]</scope>
    <source>
        <strain evidence="4 5">DSM 23134</strain>
    </source>
</reference>